<feature type="region of interest" description="Disordered" evidence="4">
    <location>
        <begin position="209"/>
        <end position="361"/>
    </location>
</feature>
<sequence length="361" mass="39302">MSDTKRARLAPEADTTAADTDVAYTDATTTLANVQLELERVHRDASEKILAVERESNQLKRPFYHKRGEAIAQIAGFWRDVLQEHEHLQSLLTDEDSDLLGHLTQMDVEDFPDIKSGYRLTFTFGPNAFFNDTQLVRELHWDTEDGHLQITAPQPQWKAGKDYTQPVKRKRGTPAAPRSFMRWLTSEEVPGEEDEIAEIIKNEIWPNPLKLFLPKDGESDSEEEEDGSEDDNAKGAGVVDLTVDDDERAANGQPGSEDTSEEAGESGSEGDDEQSGDEDQPEDQDGAEVSGEDPGESGEDGGESDQDSGESGDDEGAEVIPDSESDDQLGNGVEQQEGSGSEDLDSGGNDQSGDLGQDSGA</sequence>
<dbReference type="PANTHER" id="PTHR11875">
    <property type="entry name" value="TESTIS-SPECIFIC Y-ENCODED PROTEIN"/>
    <property type="match status" value="1"/>
</dbReference>
<gene>
    <name evidence="5" type="ORF">WJX72_007675</name>
</gene>
<dbReference type="GO" id="GO:0000724">
    <property type="term" value="P:double-strand break repair via homologous recombination"/>
    <property type="evidence" value="ECO:0007669"/>
    <property type="project" value="UniProtKB-ARBA"/>
</dbReference>
<evidence type="ECO:0000256" key="3">
    <source>
        <dbReference type="RuleBase" id="RU003876"/>
    </source>
</evidence>
<evidence type="ECO:0008006" key="7">
    <source>
        <dbReference type="Google" id="ProtNLM"/>
    </source>
</evidence>
<comment type="similarity">
    <text evidence="1 3">Belongs to the nucleosome assembly protein (NAP) family.</text>
</comment>
<feature type="region of interest" description="Disordered" evidence="4">
    <location>
        <begin position="152"/>
        <end position="176"/>
    </location>
</feature>
<keyword evidence="6" id="KW-1185">Reference proteome</keyword>
<feature type="compositionally biased region" description="Polar residues" evidence="4">
    <location>
        <begin position="349"/>
        <end position="361"/>
    </location>
</feature>
<dbReference type="GO" id="GO:0005634">
    <property type="term" value="C:nucleus"/>
    <property type="evidence" value="ECO:0007669"/>
    <property type="project" value="InterPro"/>
</dbReference>
<protein>
    <recommendedName>
        <fullName evidence="7">Nucleosome assembly protein</fullName>
    </recommendedName>
</protein>
<evidence type="ECO:0000313" key="6">
    <source>
        <dbReference type="Proteomes" id="UP001489004"/>
    </source>
</evidence>
<dbReference type="SUPFAM" id="SSF143113">
    <property type="entry name" value="NAP-like"/>
    <property type="match status" value="1"/>
</dbReference>
<reference evidence="5 6" key="1">
    <citation type="journal article" date="2024" name="Nat. Commun.">
        <title>Phylogenomics reveals the evolutionary origins of lichenization in chlorophyte algae.</title>
        <authorList>
            <person name="Puginier C."/>
            <person name="Libourel C."/>
            <person name="Otte J."/>
            <person name="Skaloud P."/>
            <person name="Haon M."/>
            <person name="Grisel S."/>
            <person name="Petersen M."/>
            <person name="Berrin J.G."/>
            <person name="Delaux P.M."/>
            <person name="Dal Grande F."/>
            <person name="Keller J."/>
        </authorList>
    </citation>
    <scope>NUCLEOTIDE SEQUENCE [LARGE SCALE GENOMIC DNA]</scope>
    <source>
        <strain evidence="5 6">SAG 2043</strain>
    </source>
</reference>
<dbReference type="Gene3D" id="1.20.5.1500">
    <property type="match status" value="1"/>
</dbReference>
<feature type="compositionally biased region" description="Acidic residues" evidence="4">
    <location>
        <begin position="219"/>
        <end position="230"/>
    </location>
</feature>
<feature type="compositionally biased region" description="Acidic residues" evidence="4">
    <location>
        <begin position="258"/>
        <end position="327"/>
    </location>
</feature>
<keyword evidence="2" id="KW-0143">Chaperone</keyword>
<dbReference type="Pfam" id="PF00956">
    <property type="entry name" value="NAP"/>
    <property type="match status" value="1"/>
</dbReference>
<evidence type="ECO:0000256" key="4">
    <source>
        <dbReference type="SAM" id="MobiDB-lite"/>
    </source>
</evidence>
<evidence type="ECO:0000313" key="5">
    <source>
        <dbReference type="EMBL" id="KAK9829751.1"/>
    </source>
</evidence>
<dbReference type="Proteomes" id="UP001489004">
    <property type="component" value="Unassembled WGS sequence"/>
</dbReference>
<dbReference type="GO" id="GO:0042393">
    <property type="term" value="F:histone binding"/>
    <property type="evidence" value="ECO:0007669"/>
    <property type="project" value="UniProtKB-ARBA"/>
</dbReference>
<dbReference type="EMBL" id="JALJOR010000001">
    <property type="protein sequence ID" value="KAK9829751.1"/>
    <property type="molecule type" value="Genomic_DNA"/>
</dbReference>
<accession>A0AAW1R7Y7</accession>
<proteinExistence type="inferred from homology"/>
<evidence type="ECO:0000256" key="1">
    <source>
        <dbReference type="ARBA" id="ARBA00009947"/>
    </source>
</evidence>
<organism evidence="5 6">
    <name type="scientific">[Myrmecia] bisecta</name>
    <dbReference type="NCBI Taxonomy" id="41462"/>
    <lineage>
        <taxon>Eukaryota</taxon>
        <taxon>Viridiplantae</taxon>
        <taxon>Chlorophyta</taxon>
        <taxon>core chlorophytes</taxon>
        <taxon>Trebouxiophyceae</taxon>
        <taxon>Trebouxiales</taxon>
        <taxon>Trebouxiaceae</taxon>
        <taxon>Myrmecia</taxon>
    </lineage>
</organism>
<evidence type="ECO:0000256" key="2">
    <source>
        <dbReference type="ARBA" id="ARBA00023186"/>
    </source>
</evidence>
<name>A0AAW1R7Y7_9CHLO</name>
<dbReference type="InterPro" id="IPR037231">
    <property type="entry name" value="NAP-like_sf"/>
</dbReference>
<dbReference type="AlphaFoldDB" id="A0AAW1R7Y7"/>
<dbReference type="Gene3D" id="3.30.1120.90">
    <property type="entry name" value="Nucleosome assembly protein"/>
    <property type="match status" value="1"/>
</dbReference>
<dbReference type="GO" id="GO:0006334">
    <property type="term" value="P:nucleosome assembly"/>
    <property type="evidence" value="ECO:0007669"/>
    <property type="project" value="InterPro"/>
</dbReference>
<comment type="caution">
    <text evidence="5">The sequence shown here is derived from an EMBL/GenBank/DDBJ whole genome shotgun (WGS) entry which is preliminary data.</text>
</comment>
<dbReference type="InterPro" id="IPR002164">
    <property type="entry name" value="NAP_family"/>
</dbReference>